<proteinExistence type="predicted"/>
<gene>
    <name evidence="1" type="ORF">GWR21_09345</name>
</gene>
<organism evidence="1 2">
    <name type="scientific">Chitinophaga agri</name>
    <dbReference type="NCBI Taxonomy" id="2703787"/>
    <lineage>
        <taxon>Bacteria</taxon>
        <taxon>Pseudomonadati</taxon>
        <taxon>Bacteroidota</taxon>
        <taxon>Chitinophagia</taxon>
        <taxon>Chitinophagales</taxon>
        <taxon>Chitinophagaceae</taxon>
        <taxon>Chitinophaga</taxon>
    </lineage>
</organism>
<dbReference type="Proteomes" id="UP000476411">
    <property type="component" value="Chromosome"/>
</dbReference>
<dbReference type="AlphaFoldDB" id="A0A6B9ZBU5"/>
<accession>A0A6B9ZBU5</accession>
<reference evidence="1 2" key="1">
    <citation type="submission" date="2020-01" db="EMBL/GenBank/DDBJ databases">
        <title>Complete genome sequence of Chitinophaga sp. H33E-04 isolated from quinoa roots.</title>
        <authorList>
            <person name="Weon H.-Y."/>
            <person name="Lee S.A."/>
        </authorList>
    </citation>
    <scope>NUCLEOTIDE SEQUENCE [LARGE SCALE GENOMIC DNA]</scope>
    <source>
        <strain evidence="1 2">H33E-04</strain>
    </source>
</reference>
<protein>
    <recommendedName>
        <fullName evidence="3">GAF domain-containing protein</fullName>
    </recommendedName>
</protein>
<name>A0A6B9ZBU5_9BACT</name>
<dbReference type="EMBL" id="CP048113">
    <property type="protein sequence ID" value="QHS59788.1"/>
    <property type="molecule type" value="Genomic_DNA"/>
</dbReference>
<sequence length="279" mass="31194">MATWERKALTFISQTNEWDRRGDIRSFLSFSVALLRELTGAYMSLQLDFEDNYTARVKDASPFYLDDLIFNPGPIQLLMEGGGHRPVYWTGIPEKNAFEDLFQALSSAVLLPVRQGGINVLIILGWSETRHCEPVFREFIEVVRIRIEEVCRQTQVEQAAEAAITRYLSVLNTLPEALVFIGAEGHSGWMNIPAAGLLQLPQGGELAPATVSGAMAALIQRAQNRDEIMGMAMQLFASPDSSLEAMIWILPDGNFEVSCMPAMGKGKLWRFRKLPVELE</sequence>
<keyword evidence="2" id="KW-1185">Reference proteome</keyword>
<dbReference type="RefSeq" id="WP_162331483.1">
    <property type="nucleotide sequence ID" value="NZ_CP048113.1"/>
</dbReference>
<evidence type="ECO:0000313" key="2">
    <source>
        <dbReference type="Proteomes" id="UP000476411"/>
    </source>
</evidence>
<evidence type="ECO:0000313" key="1">
    <source>
        <dbReference type="EMBL" id="QHS59788.1"/>
    </source>
</evidence>
<evidence type="ECO:0008006" key="3">
    <source>
        <dbReference type="Google" id="ProtNLM"/>
    </source>
</evidence>
<dbReference type="KEGG" id="chih:GWR21_09345"/>